<evidence type="ECO:0000313" key="6">
    <source>
        <dbReference type="Proteomes" id="UP001271007"/>
    </source>
</evidence>
<dbReference type="AlphaFoldDB" id="A0AAJ0DJT9"/>
<proteinExistence type="predicted"/>
<dbReference type="EMBL" id="JAWDJX010000008">
    <property type="protein sequence ID" value="KAK3055486.1"/>
    <property type="molecule type" value="Genomic_DNA"/>
</dbReference>
<dbReference type="Gene3D" id="4.10.240.10">
    <property type="entry name" value="Zn(2)-C6 fungal-type DNA-binding domain"/>
    <property type="match status" value="1"/>
</dbReference>
<accession>A0AAJ0DJT9</accession>
<dbReference type="GO" id="GO:0000981">
    <property type="term" value="F:DNA-binding transcription factor activity, RNA polymerase II-specific"/>
    <property type="evidence" value="ECO:0007669"/>
    <property type="project" value="InterPro"/>
</dbReference>
<dbReference type="GO" id="GO:0045944">
    <property type="term" value="P:positive regulation of transcription by RNA polymerase II"/>
    <property type="evidence" value="ECO:0007669"/>
    <property type="project" value="TreeGrafter"/>
</dbReference>
<gene>
    <name evidence="5" type="ORF">LTR09_003406</name>
</gene>
<feature type="domain" description="Zn(2)-C6 fungal-type" evidence="4">
    <location>
        <begin position="22"/>
        <end position="52"/>
    </location>
</feature>
<comment type="caution">
    <text evidence="5">The sequence shown here is derived from an EMBL/GenBank/DDBJ whole genome shotgun (WGS) entry which is preliminary data.</text>
</comment>
<dbReference type="SUPFAM" id="SSF57701">
    <property type="entry name" value="Zn2/Cys6 DNA-binding domain"/>
    <property type="match status" value="1"/>
</dbReference>
<reference evidence="5" key="1">
    <citation type="submission" date="2023-04" db="EMBL/GenBank/DDBJ databases">
        <title>Black Yeasts Isolated from many extreme environments.</title>
        <authorList>
            <person name="Coleine C."/>
            <person name="Stajich J.E."/>
            <person name="Selbmann L."/>
        </authorList>
    </citation>
    <scope>NUCLEOTIDE SEQUENCE</scope>
    <source>
        <strain evidence="5">CCFEE 5312</strain>
    </source>
</reference>
<dbReference type="Pfam" id="PF00172">
    <property type="entry name" value="Zn_clus"/>
    <property type="match status" value="1"/>
</dbReference>
<dbReference type="GO" id="GO:0005634">
    <property type="term" value="C:nucleus"/>
    <property type="evidence" value="ECO:0007669"/>
    <property type="project" value="UniProtKB-SubCell"/>
</dbReference>
<dbReference type="PROSITE" id="PS50048">
    <property type="entry name" value="ZN2_CY6_FUNGAL_2"/>
    <property type="match status" value="1"/>
</dbReference>
<evidence type="ECO:0000256" key="1">
    <source>
        <dbReference type="ARBA" id="ARBA00004123"/>
    </source>
</evidence>
<dbReference type="Pfam" id="PF11951">
    <property type="entry name" value="Fungal_trans_2"/>
    <property type="match status" value="1"/>
</dbReference>
<dbReference type="SMART" id="SM00066">
    <property type="entry name" value="GAL4"/>
    <property type="match status" value="1"/>
</dbReference>
<dbReference type="GO" id="GO:0000976">
    <property type="term" value="F:transcription cis-regulatory region binding"/>
    <property type="evidence" value="ECO:0007669"/>
    <property type="project" value="TreeGrafter"/>
</dbReference>
<evidence type="ECO:0000256" key="3">
    <source>
        <dbReference type="SAM" id="MobiDB-lite"/>
    </source>
</evidence>
<evidence type="ECO:0000313" key="5">
    <source>
        <dbReference type="EMBL" id="KAK3055486.1"/>
    </source>
</evidence>
<dbReference type="PANTHER" id="PTHR37534:SF49">
    <property type="entry name" value="LYSINE BIOSYNTHESIS REGULATORY PROTEIN LYS14"/>
    <property type="match status" value="1"/>
</dbReference>
<dbReference type="InterPro" id="IPR001138">
    <property type="entry name" value="Zn2Cys6_DnaBD"/>
</dbReference>
<dbReference type="PROSITE" id="PS00463">
    <property type="entry name" value="ZN2_CY6_FUNGAL_1"/>
    <property type="match status" value="1"/>
</dbReference>
<protein>
    <recommendedName>
        <fullName evidence="4">Zn(2)-C6 fungal-type domain-containing protein</fullName>
    </recommendedName>
</protein>
<comment type="subcellular location">
    <subcellularLocation>
        <location evidence="1">Nucleus</location>
    </subcellularLocation>
</comment>
<keyword evidence="6" id="KW-1185">Reference proteome</keyword>
<dbReference type="PANTHER" id="PTHR37534">
    <property type="entry name" value="TRANSCRIPTIONAL ACTIVATOR PROTEIN UGA3"/>
    <property type="match status" value="1"/>
</dbReference>
<feature type="region of interest" description="Disordered" evidence="3">
    <location>
        <begin position="1"/>
        <end position="21"/>
    </location>
</feature>
<evidence type="ECO:0000256" key="2">
    <source>
        <dbReference type="ARBA" id="ARBA00023242"/>
    </source>
</evidence>
<name>A0AAJ0DJT9_9PEZI</name>
<dbReference type="CDD" id="cd00067">
    <property type="entry name" value="GAL4"/>
    <property type="match status" value="1"/>
</dbReference>
<dbReference type="GO" id="GO:0008270">
    <property type="term" value="F:zinc ion binding"/>
    <property type="evidence" value="ECO:0007669"/>
    <property type="project" value="InterPro"/>
</dbReference>
<dbReference type="InterPro" id="IPR036864">
    <property type="entry name" value="Zn2-C6_fun-type_DNA-bd_sf"/>
</dbReference>
<keyword evidence="2" id="KW-0539">Nucleus</keyword>
<dbReference type="InterPro" id="IPR021858">
    <property type="entry name" value="Fun_TF"/>
</dbReference>
<sequence>MGRQPSDTGEPAPAKTRRSKNGCNECRRLHRRCDEGKPECQNCRDAGKSCSYNRTLSWGGRPFGKSPFRAALEGGVGEIETGSSIQASGMTMFARLLYGWLANAEAAKSFVYGQISSSEGTPRSLLKRTRSVPSATLIDSVRRPSWPTSSGTSSPLAYIPWLSEHHRMLFDHFTNATIGIFHDNPAIQLEIKSIMVPMAADTNHGFSLLASILSLASTHRMILGFAQDQAEIEYWRDMSIGHLRRPGIQEDGSTDNVFAATALILCIRDAISGGGRPLSWRLHLQGASTTLRKTNIFMSPIAQETRAVLRKLAISIQFRSLLPLSATAGLDKMQHETTVAAFGMSEALVEVLKDIRKLRLERLALQAFESNSGTGNMGPLWAALRGRCVDIVVRADSLVDGDVAIDEGMRATNALYGRAAVLQVYSGVLQLDVNNCGVRSSVEAAVKLLRAVTEDISAKLSVMLIFPVFTIGCLVTEEEDKALVIWLLTRIAAEHGKANATLACDVLQELWGREARSYGVAETRDLEEWTTAKGWDLSLW</sequence>
<dbReference type="Proteomes" id="UP001271007">
    <property type="component" value="Unassembled WGS sequence"/>
</dbReference>
<organism evidence="5 6">
    <name type="scientific">Extremus antarcticus</name>
    <dbReference type="NCBI Taxonomy" id="702011"/>
    <lineage>
        <taxon>Eukaryota</taxon>
        <taxon>Fungi</taxon>
        <taxon>Dikarya</taxon>
        <taxon>Ascomycota</taxon>
        <taxon>Pezizomycotina</taxon>
        <taxon>Dothideomycetes</taxon>
        <taxon>Dothideomycetidae</taxon>
        <taxon>Mycosphaerellales</taxon>
        <taxon>Extremaceae</taxon>
        <taxon>Extremus</taxon>
    </lineage>
</organism>
<evidence type="ECO:0000259" key="4">
    <source>
        <dbReference type="PROSITE" id="PS50048"/>
    </source>
</evidence>